<gene>
    <name evidence="2" type="ORF">PSACC_03195</name>
</gene>
<sequence>MLPSCLLLQILKYCTAHGTSCKDSVERLNGGTYSAAIEVGEDWDRCRSVFFENASSSGASLFLTALDEGSWAATGQIAQDVANTEEFAGKVNIEQLKILTTHGATISSQFFAKVSDIEDFGGPSINNADFPKNILEYYNGPMRDTSWMTAEQFKLFGSKLGKTILCTKLVGSSISAGLLASISLECFRGLIQSKSSFGTWSSFCPGMIADWLNHIEEDFQHVNPDNYQCLPTSVWQEVLGSPTLLEFVPDNQYNLESPNLFKVSLSKIGHVRFAEIVRQRPNVALSVIRMPIPELPVDIFASCGKEEMKSLTRRFLTPHLWKNPEIIGNISSAVDDDKHFCNGMDAETYHDLIWLRANCSAKCRSFISVPDGYDKEKLPELVDGGSIWDSHVAQIKANHLPDIRTTGLLIASRSEFCELMAEKVSSDELENLDSIALGMIGAKCALALKSLITREVAQKLRSLTFRLFTADDFKLKMADITLDQIEHLSKSVPKESSVFTKIETAELLEYSNNILSVLTDSQIGAIQVKPEYLNWISFRRQAARLLKEMQQDDLKKLFESCLAFKGKETLGFEHKECANVLSGIILNLSGPNWESSVGFLFNDTNLHSLLYELLSKETLLKLIQKSTFNSAEDFKLKHDGRKYNLAHSLQTIRESHQSLSNPQSTICHSGVTGVGPLRGWLGDLLDTMKTNMVSNTDDIYASIQKFKFPIKGVDGPPAGFLAGKAMQKKLKLPFALDPKFYELILNENDDETETYFKTTYAEELRVFRDNNLYQRVTSNSFKLTHEQKDQVEQIKREASMTPCEKTKAIERVRNKAWFESNRNDFGWAPLSELTFNGFENTSNYNDYRIPRGELSYDEWEAKCGAVYSVFEYEHMEEFFEKFSANCLQEFKTFVKGFRSGLELFLRMPKAYVENKQPFTEILVSKINGVPMTADKLFSKITVKADADIASWYGDVKSEVFFKVFLDCLTPEQLSKLVAVWTGAASTDLDRIKPKILFYVPTDGSNKYNSREAIENLAASSGSIVIHGGNEHEAFLRQFSAKLREAMGSDKDVVDPLSDGNEHVEFYPSVNSATCFSELKFPLQHSRMLLEALIWLLNDDPSSLSDR</sequence>
<evidence type="ECO:0000256" key="1">
    <source>
        <dbReference type="SAM" id="SignalP"/>
    </source>
</evidence>
<feature type="chain" id="PRO_5014145606" description="HECT domain-containing protein" evidence="1">
    <location>
        <begin position="17"/>
        <end position="1106"/>
    </location>
</feature>
<evidence type="ECO:0000313" key="3">
    <source>
        <dbReference type="Proteomes" id="UP000240830"/>
    </source>
</evidence>
<organism evidence="2 3">
    <name type="scientific">Paramicrosporidium saccamoebae</name>
    <dbReference type="NCBI Taxonomy" id="1246581"/>
    <lineage>
        <taxon>Eukaryota</taxon>
        <taxon>Fungi</taxon>
        <taxon>Fungi incertae sedis</taxon>
        <taxon>Cryptomycota</taxon>
        <taxon>Cryptomycota incertae sedis</taxon>
        <taxon>Paramicrosporidium</taxon>
    </lineage>
</organism>
<comment type="caution">
    <text evidence="2">The sequence shown here is derived from an EMBL/GenBank/DDBJ whole genome shotgun (WGS) entry which is preliminary data.</text>
</comment>
<keyword evidence="1" id="KW-0732">Signal</keyword>
<evidence type="ECO:0008006" key="4">
    <source>
        <dbReference type="Google" id="ProtNLM"/>
    </source>
</evidence>
<feature type="signal peptide" evidence="1">
    <location>
        <begin position="1"/>
        <end position="16"/>
    </location>
</feature>
<name>A0A2H9TGT8_9FUNG</name>
<dbReference type="EMBL" id="MTSL01000198">
    <property type="protein sequence ID" value="PJF16993.1"/>
    <property type="molecule type" value="Genomic_DNA"/>
</dbReference>
<keyword evidence="3" id="KW-1185">Reference proteome</keyword>
<reference evidence="2 3" key="1">
    <citation type="submission" date="2016-10" db="EMBL/GenBank/DDBJ databases">
        <title>The genome of Paramicrosporidium saccamoebae is the missing link in understanding Cryptomycota and Microsporidia evolution.</title>
        <authorList>
            <person name="Quandt C.A."/>
            <person name="Beaudet D."/>
            <person name="Corsaro D."/>
            <person name="Michel R."/>
            <person name="Corradi N."/>
            <person name="James T."/>
        </authorList>
    </citation>
    <scope>NUCLEOTIDE SEQUENCE [LARGE SCALE GENOMIC DNA]</scope>
    <source>
        <strain evidence="2 3">KSL3</strain>
    </source>
</reference>
<proteinExistence type="predicted"/>
<evidence type="ECO:0000313" key="2">
    <source>
        <dbReference type="EMBL" id="PJF16993.1"/>
    </source>
</evidence>
<accession>A0A2H9TGT8</accession>
<dbReference type="AlphaFoldDB" id="A0A2H9TGT8"/>
<protein>
    <recommendedName>
        <fullName evidence="4">HECT domain-containing protein</fullName>
    </recommendedName>
</protein>
<dbReference type="Proteomes" id="UP000240830">
    <property type="component" value="Unassembled WGS sequence"/>
</dbReference>